<dbReference type="PANTHER" id="PTHR30177:SF4">
    <property type="entry name" value="OSMOPROTECTANT IMPORT PERMEASE PROTEIN OSMW"/>
    <property type="match status" value="1"/>
</dbReference>
<feature type="transmembrane region" description="Helical" evidence="6">
    <location>
        <begin position="46"/>
        <end position="65"/>
    </location>
</feature>
<dbReference type="EMBL" id="LFVU01000004">
    <property type="protein sequence ID" value="KMT22929.1"/>
    <property type="molecule type" value="Genomic_DNA"/>
</dbReference>
<dbReference type="Gene3D" id="1.10.3720.10">
    <property type="entry name" value="MetI-like"/>
    <property type="match status" value="1"/>
</dbReference>
<dbReference type="Proteomes" id="UP000036756">
    <property type="component" value="Unassembled WGS sequence"/>
</dbReference>
<protein>
    <submittedName>
        <fullName evidence="8">ABC-type proline/glycine betaine transport system, permease component</fullName>
    </submittedName>
</protein>
<evidence type="ECO:0000256" key="2">
    <source>
        <dbReference type="ARBA" id="ARBA00022448"/>
    </source>
</evidence>
<dbReference type="InterPro" id="IPR051204">
    <property type="entry name" value="ABC_transp_perm/SBD"/>
</dbReference>
<reference evidence="8 9" key="1">
    <citation type="submission" date="2015-06" db="EMBL/GenBank/DDBJ databases">
        <title>Draft genome sequence of the purine-degrading Clostridium cylindrosporum HC-1 (DSM 605).</title>
        <authorList>
            <person name="Poehlein A."/>
            <person name="Schiel-Bengelsdorf B."/>
            <person name="Bengelsdorf F."/>
            <person name="Daniel R."/>
            <person name="Duerre P."/>
        </authorList>
    </citation>
    <scope>NUCLEOTIDE SEQUENCE [LARGE SCALE GENOMIC DNA]</scope>
    <source>
        <strain evidence="8 9">DSM 605</strain>
    </source>
</reference>
<accession>A0A0J8DFA1</accession>
<sequence>MSGKIDKVLSVLTLFSIMLLFSPNFINFKKMRIQTSVSLSANTCLGSGFKFILIGCIIIFLLSLVRKRYKYTGYFCGLLAGILIIVTLYYMSNALKWLPLDKTPYSRLTIGLTMWIWLFVMYGIIIKSLEGINNKFQRYSIIFIPLALLIILLITHNLSGLGIVMEYESKKDRLWLALIKHIEISISVIASAILIGVPLGYLINRSQKLDKIIFSILNITETLPAISFIAILMIPLYILSNKFHVLRKMGISGFGVAPAFIALLFYALFPILHNTRAAFKSIDKSYLETAQSMGMRYGKIFLSIEVPIALPIILSGIRLAVIYTISAVSLAAFTGGGGLGVFLVERESMDLMILGILPIVIVTFLFDSFIKIIIEKTKY</sequence>
<keyword evidence="5 6" id="KW-0472">Membrane</keyword>
<keyword evidence="4 6" id="KW-1133">Transmembrane helix</keyword>
<feature type="transmembrane region" description="Helical" evidence="6">
    <location>
        <begin position="7"/>
        <end position="26"/>
    </location>
</feature>
<dbReference type="SUPFAM" id="SSF161098">
    <property type="entry name" value="MetI-like"/>
    <property type="match status" value="1"/>
</dbReference>
<evidence type="ECO:0000256" key="1">
    <source>
        <dbReference type="ARBA" id="ARBA00004141"/>
    </source>
</evidence>
<dbReference type="CDD" id="cd06261">
    <property type="entry name" value="TM_PBP2"/>
    <property type="match status" value="1"/>
</dbReference>
<dbReference type="GO" id="GO:0005886">
    <property type="term" value="C:plasma membrane"/>
    <property type="evidence" value="ECO:0007669"/>
    <property type="project" value="UniProtKB-SubCell"/>
</dbReference>
<comment type="caution">
    <text evidence="8">The sequence shown here is derived from an EMBL/GenBank/DDBJ whole genome shotgun (WGS) entry which is preliminary data.</text>
</comment>
<feature type="transmembrane region" description="Helical" evidence="6">
    <location>
        <begin position="110"/>
        <end position="129"/>
    </location>
</feature>
<keyword evidence="2 6" id="KW-0813">Transport</keyword>
<evidence type="ECO:0000259" key="7">
    <source>
        <dbReference type="PROSITE" id="PS50928"/>
    </source>
</evidence>
<dbReference type="GO" id="GO:0055085">
    <property type="term" value="P:transmembrane transport"/>
    <property type="evidence" value="ECO:0007669"/>
    <property type="project" value="InterPro"/>
</dbReference>
<feature type="transmembrane region" description="Helical" evidence="6">
    <location>
        <begin position="216"/>
        <end position="239"/>
    </location>
</feature>
<evidence type="ECO:0000256" key="4">
    <source>
        <dbReference type="ARBA" id="ARBA00022989"/>
    </source>
</evidence>
<name>A0A0J8DFA1_CLOCY</name>
<dbReference type="OrthoDB" id="34174at2"/>
<evidence type="ECO:0000256" key="5">
    <source>
        <dbReference type="ARBA" id="ARBA00023136"/>
    </source>
</evidence>
<keyword evidence="9" id="KW-1185">Reference proteome</keyword>
<feature type="transmembrane region" description="Helical" evidence="6">
    <location>
        <begin position="251"/>
        <end position="272"/>
    </location>
</feature>
<dbReference type="Pfam" id="PF00528">
    <property type="entry name" value="BPD_transp_1"/>
    <property type="match status" value="1"/>
</dbReference>
<dbReference type="GO" id="GO:0031460">
    <property type="term" value="P:glycine betaine transport"/>
    <property type="evidence" value="ECO:0007669"/>
    <property type="project" value="TreeGrafter"/>
</dbReference>
<dbReference type="PANTHER" id="PTHR30177">
    <property type="entry name" value="GLYCINE BETAINE/L-PROLINE TRANSPORT SYSTEM PERMEASE PROTEIN PROW"/>
    <property type="match status" value="1"/>
</dbReference>
<dbReference type="RefSeq" id="WP_048569653.1">
    <property type="nucleotide sequence ID" value="NZ_LFVU01000004.1"/>
</dbReference>
<dbReference type="PATRIC" id="fig|1121307.3.peg.2105"/>
<evidence type="ECO:0000313" key="8">
    <source>
        <dbReference type="EMBL" id="KMT22929.1"/>
    </source>
</evidence>
<feature type="transmembrane region" description="Helical" evidence="6">
    <location>
        <begin position="351"/>
        <end position="374"/>
    </location>
</feature>
<feature type="transmembrane region" description="Helical" evidence="6">
    <location>
        <begin position="293"/>
        <end position="314"/>
    </location>
</feature>
<feature type="transmembrane region" description="Helical" evidence="6">
    <location>
        <begin position="184"/>
        <end position="204"/>
    </location>
</feature>
<feature type="transmembrane region" description="Helical" evidence="6">
    <location>
        <begin position="320"/>
        <end position="344"/>
    </location>
</feature>
<gene>
    <name evidence="8" type="ORF">CLCY_5c01680</name>
</gene>
<feature type="domain" description="ABC transmembrane type-1" evidence="7">
    <location>
        <begin position="178"/>
        <end position="370"/>
    </location>
</feature>
<dbReference type="AlphaFoldDB" id="A0A0J8DFA1"/>
<dbReference type="STRING" id="1121307.CLCY_5c01680"/>
<organism evidence="8 9">
    <name type="scientific">Clostridium cylindrosporum DSM 605</name>
    <dbReference type="NCBI Taxonomy" id="1121307"/>
    <lineage>
        <taxon>Bacteria</taxon>
        <taxon>Bacillati</taxon>
        <taxon>Bacillota</taxon>
        <taxon>Clostridia</taxon>
        <taxon>Eubacteriales</taxon>
        <taxon>Clostridiaceae</taxon>
        <taxon>Clostridium</taxon>
    </lineage>
</organism>
<comment type="similarity">
    <text evidence="6">Belongs to the binding-protein-dependent transport system permease family.</text>
</comment>
<evidence type="ECO:0000256" key="6">
    <source>
        <dbReference type="RuleBase" id="RU363032"/>
    </source>
</evidence>
<feature type="transmembrane region" description="Helical" evidence="6">
    <location>
        <begin position="72"/>
        <end position="90"/>
    </location>
</feature>
<dbReference type="InterPro" id="IPR035906">
    <property type="entry name" value="MetI-like_sf"/>
</dbReference>
<proteinExistence type="inferred from homology"/>
<dbReference type="PROSITE" id="PS50928">
    <property type="entry name" value="ABC_TM1"/>
    <property type="match status" value="1"/>
</dbReference>
<evidence type="ECO:0000256" key="3">
    <source>
        <dbReference type="ARBA" id="ARBA00022692"/>
    </source>
</evidence>
<dbReference type="InterPro" id="IPR000515">
    <property type="entry name" value="MetI-like"/>
</dbReference>
<evidence type="ECO:0000313" key="9">
    <source>
        <dbReference type="Proteomes" id="UP000036756"/>
    </source>
</evidence>
<feature type="transmembrane region" description="Helical" evidence="6">
    <location>
        <begin position="141"/>
        <end position="164"/>
    </location>
</feature>
<keyword evidence="3 6" id="KW-0812">Transmembrane</keyword>
<comment type="subcellular location">
    <subcellularLocation>
        <location evidence="6">Cell membrane</location>
        <topology evidence="6">Multi-pass membrane protein</topology>
    </subcellularLocation>
    <subcellularLocation>
        <location evidence="1">Membrane</location>
        <topology evidence="1">Multi-pass membrane protein</topology>
    </subcellularLocation>
</comment>